<dbReference type="PROSITE" id="PS51194">
    <property type="entry name" value="HELICASE_CTER"/>
    <property type="match status" value="1"/>
</dbReference>
<dbReference type="InterPro" id="IPR027417">
    <property type="entry name" value="P-loop_NTPase"/>
</dbReference>
<dbReference type="EMBL" id="JAJJMA010209883">
    <property type="protein sequence ID" value="MCL7040217.1"/>
    <property type="molecule type" value="Genomic_DNA"/>
</dbReference>
<dbReference type="GO" id="GO:0005675">
    <property type="term" value="C:transcription factor TFIIH holo complex"/>
    <property type="evidence" value="ECO:0007669"/>
    <property type="project" value="TreeGrafter"/>
</dbReference>
<evidence type="ECO:0000256" key="4">
    <source>
        <dbReference type="ARBA" id="ARBA00022840"/>
    </source>
</evidence>
<feature type="compositionally biased region" description="Basic residues" evidence="5">
    <location>
        <begin position="344"/>
        <end position="353"/>
    </location>
</feature>
<dbReference type="AlphaFoldDB" id="A0AA41VFA6"/>
<evidence type="ECO:0000256" key="2">
    <source>
        <dbReference type="ARBA" id="ARBA00022801"/>
    </source>
</evidence>
<evidence type="ECO:0000256" key="5">
    <source>
        <dbReference type="SAM" id="MobiDB-lite"/>
    </source>
</evidence>
<keyword evidence="2" id="KW-0378">Hydrolase</keyword>
<dbReference type="CDD" id="cd18789">
    <property type="entry name" value="SF2_C_XPB"/>
    <property type="match status" value="1"/>
</dbReference>
<dbReference type="GO" id="GO:0097550">
    <property type="term" value="C:transcription preinitiation complex"/>
    <property type="evidence" value="ECO:0007669"/>
    <property type="project" value="TreeGrafter"/>
</dbReference>
<evidence type="ECO:0000256" key="3">
    <source>
        <dbReference type="ARBA" id="ARBA00022806"/>
    </source>
</evidence>
<keyword evidence="3" id="KW-0347">Helicase</keyword>
<keyword evidence="1" id="KW-0547">Nucleotide-binding</keyword>
<dbReference type="Gene3D" id="3.40.50.300">
    <property type="entry name" value="P-loop containing nucleotide triphosphate hydrolases"/>
    <property type="match status" value="1"/>
</dbReference>
<proteinExistence type="predicted"/>
<gene>
    <name evidence="7" type="ORF">MKW94_017118</name>
</gene>
<feature type="region of interest" description="Disordered" evidence="5">
    <location>
        <begin position="322"/>
        <end position="353"/>
    </location>
</feature>
<dbReference type="PRINTS" id="PR00851">
    <property type="entry name" value="XRODRMPGMNTB"/>
</dbReference>
<keyword evidence="4" id="KW-0067">ATP-binding</keyword>
<evidence type="ECO:0000313" key="7">
    <source>
        <dbReference type="EMBL" id="MCL7040217.1"/>
    </source>
</evidence>
<dbReference type="GO" id="GO:0005524">
    <property type="term" value="F:ATP binding"/>
    <property type="evidence" value="ECO:0007669"/>
    <property type="project" value="UniProtKB-KW"/>
</dbReference>
<dbReference type="NCBIfam" id="TIGR00603">
    <property type="entry name" value="rad25"/>
    <property type="match status" value="1"/>
</dbReference>
<dbReference type="InterPro" id="IPR050615">
    <property type="entry name" value="ATP-dep_DNA_Helicase"/>
</dbReference>
<dbReference type="PANTHER" id="PTHR11274:SF0">
    <property type="entry name" value="GENERAL TRANSCRIPTION AND DNA REPAIR FACTOR IIH HELICASE SUBUNIT XPB"/>
    <property type="match status" value="1"/>
</dbReference>
<dbReference type="PANTHER" id="PTHR11274">
    <property type="entry name" value="RAD25/XP-B DNA REPAIR HELICASE"/>
    <property type="match status" value="1"/>
</dbReference>
<dbReference type="FunFam" id="3.40.50.300:FF:000117">
    <property type="entry name" value="Putative DNA repair helicase rad25"/>
    <property type="match status" value="1"/>
</dbReference>
<dbReference type="GO" id="GO:0000112">
    <property type="term" value="C:nucleotide-excision repair factor 3 complex"/>
    <property type="evidence" value="ECO:0007669"/>
    <property type="project" value="TreeGrafter"/>
</dbReference>
<keyword evidence="8" id="KW-1185">Reference proteome</keyword>
<dbReference type="InterPro" id="IPR032438">
    <property type="entry name" value="ERCC3_RAD25_C"/>
</dbReference>
<dbReference type="GO" id="GO:0016787">
    <property type="term" value="F:hydrolase activity"/>
    <property type="evidence" value="ECO:0007669"/>
    <property type="project" value="UniProtKB-KW"/>
</dbReference>
<reference evidence="7" key="1">
    <citation type="submission" date="2022-03" db="EMBL/GenBank/DDBJ databases">
        <title>A functionally conserved STORR gene fusion in Papaver species that diverged 16.8 million years ago.</title>
        <authorList>
            <person name="Catania T."/>
        </authorList>
    </citation>
    <scope>NUCLEOTIDE SEQUENCE</scope>
    <source>
        <strain evidence="7">S-191538</strain>
    </source>
</reference>
<evidence type="ECO:0000256" key="1">
    <source>
        <dbReference type="ARBA" id="ARBA00022741"/>
    </source>
</evidence>
<evidence type="ECO:0000259" key="6">
    <source>
        <dbReference type="PROSITE" id="PS51194"/>
    </source>
</evidence>
<dbReference type="Pfam" id="PF16203">
    <property type="entry name" value="ERCC3_RAD25_C"/>
    <property type="match status" value="1"/>
</dbReference>
<feature type="domain" description="Helicase C-terminal" evidence="6">
    <location>
        <begin position="94"/>
        <end position="261"/>
    </location>
</feature>
<dbReference type="GO" id="GO:0043138">
    <property type="term" value="F:3'-5' DNA helicase activity"/>
    <property type="evidence" value="ECO:0007669"/>
    <property type="project" value="TreeGrafter"/>
</dbReference>
<dbReference type="SUPFAM" id="SSF52540">
    <property type="entry name" value="P-loop containing nucleoside triphosphate hydrolases"/>
    <property type="match status" value="1"/>
</dbReference>
<dbReference type="Proteomes" id="UP001177140">
    <property type="component" value="Unassembled WGS sequence"/>
</dbReference>
<accession>A0AA41VFA6</accession>
<dbReference type="InterPro" id="IPR001650">
    <property type="entry name" value="Helicase_C-like"/>
</dbReference>
<dbReference type="SMART" id="SM00490">
    <property type="entry name" value="HELICc"/>
    <property type="match status" value="1"/>
</dbReference>
<comment type="caution">
    <text evidence="7">The sequence shown here is derived from an EMBL/GenBank/DDBJ whole genome shotgun (WGS) entry which is preliminary data.</text>
</comment>
<organism evidence="7 8">
    <name type="scientific">Papaver nudicaule</name>
    <name type="common">Iceland poppy</name>
    <dbReference type="NCBI Taxonomy" id="74823"/>
    <lineage>
        <taxon>Eukaryota</taxon>
        <taxon>Viridiplantae</taxon>
        <taxon>Streptophyta</taxon>
        <taxon>Embryophyta</taxon>
        <taxon>Tracheophyta</taxon>
        <taxon>Spermatophyta</taxon>
        <taxon>Magnoliopsida</taxon>
        <taxon>Ranunculales</taxon>
        <taxon>Papaveraceae</taxon>
        <taxon>Papaveroideae</taxon>
        <taxon>Papaver</taxon>
    </lineage>
</organism>
<name>A0AA41VFA6_PAPNU</name>
<evidence type="ECO:0000313" key="8">
    <source>
        <dbReference type="Proteomes" id="UP001177140"/>
    </source>
</evidence>
<dbReference type="InterPro" id="IPR001161">
    <property type="entry name" value="XPB/Ssl2"/>
</dbReference>
<sequence length="353" mass="40386">MFRKVISITKSHCKLGLTATLVREDERITDLNFLIGPKLYEANWLDLVRGGFIANVQCAEVWCPMTKEFYAEYLKEANTKKRQALYVMNPNKFRACEFLIRFHEQQRGDKIIVFADNLFALTEYARKLGKPMIYGATRFHQERTQLLHNFKNTPYFNTLFLSKVGDNSIDIPEANVIIQISSHAGSRRQEAQRLGRILRAKGKHQDRMAGGKEEYNAFFYSLVSTDTQEMYYSAKRQQFLIDQGYSFKIITSLPPPDSGADLGYHSLNDQLHLLNMILNAGDDMVSTEESDEYTNDAVLEARRTVGSMSAMSGANKNVYPEYSKGKHPGQGHLKSIKPKDPAKRHSLFKKRFG</sequence>
<dbReference type="GO" id="GO:0006289">
    <property type="term" value="P:nucleotide-excision repair"/>
    <property type="evidence" value="ECO:0007669"/>
    <property type="project" value="InterPro"/>
</dbReference>
<protein>
    <recommendedName>
        <fullName evidence="6">Helicase C-terminal domain-containing protein</fullName>
    </recommendedName>
</protein>
<dbReference type="GO" id="GO:0006367">
    <property type="term" value="P:transcription initiation at RNA polymerase II promoter"/>
    <property type="evidence" value="ECO:0007669"/>
    <property type="project" value="InterPro"/>
</dbReference>